<dbReference type="SUPFAM" id="SSF54593">
    <property type="entry name" value="Glyoxalase/Bleomycin resistance protein/Dihydroxybiphenyl dioxygenase"/>
    <property type="match status" value="1"/>
</dbReference>
<dbReference type="Proteomes" id="UP000249324">
    <property type="component" value="Unassembled WGS sequence"/>
</dbReference>
<accession>A0ABD6FHX2</accession>
<organism evidence="2 3">
    <name type="scientific">Thermocrispum agreste</name>
    <dbReference type="NCBI Taxonomy" id="37925"/>
    <lineage>
        <taxon>Bacteria</taxon>
        <taxon>Bacillati</taxon>
        <taxon>Actinomycetota</taxon>
        <taxon>Actinomycetes</taxon>
        <taxon>Pseudonocardiales</taxon>
        <taxon>Pseudonocardiaceae</taxon>
        <taxon>Thermocrispum</taxon>
    </lineage>
</organism>
<dbReference type="Pfam" id="PF00903">
    <property type="entry name" value="Glyoxalase"/>
    <property type="match status" value="1"/>
</dbReference>
<dbReference type="CDD" id="cd07246">
    <property type="entry name" value="VOC_like"/>
    <property type="match status" value="1"/>
</dbReference>
<dbReference type="PANTHER" id="PTHR34109">
    <property type="entry name" value="BNAUNNG04460D PROTEIN-RELATED"/>
    <property type="match status" value="1"/>
</dbReference>
<reference evidence="2 3" key="1">
    <citation type="journal article" date="2021" name="BMC Genomics">
        <title>Genome-resolved metagenome and metatranscriptome analyses of thermophilic composting reveal key bacterial players and their metabolic interactions.</title>
        <authorList>
            <person name="Braga L.P.P."/>
            <person name="Pereira R.V."/>
            <person name="Martins L.F."/>
            <person name="Moura L.M.S."/>
            <person name="Sanchez F.B."/>
            <person name="Patane J.S.L."/>
            <person name="da Silva A.M."/>
            <person name="Setubal J.C."/>
        </authorList>
    </citation>
    <scope>NUCLEOTIDE SEQUENCE [LARGE SCALE GENOMIC DNA]</scope>
    <source>
        <strain evidence="2">ZC4RG45</strain>
    </source>
</reference>
<dbReference type="Gene3D" id="3.30.720.110">
    <property type="match status" value="1"/>
</dbReference>
<evidence type="ECO:0000313" key="3">
    <source>
        <dbReference type="Proteomes" id="UP000249324"/>
    </source>
</evidence>
<feature type="domain" description="VOC" evidence="1">
    <location>
        <begin position="17"/>
        <end position="141"/>
    </location>
</feature>
<comment type="caution">
    <text evidence="2">The sequence shown here is derived from an EMBL/GenBank/DDBJ whole genome shotgun (WGS) entry which is preliminary data.</text>
</comment>
<dbReference type="AlphaFoldDB" id="A0ABD6FHX2"/>
<dbReference type="Gene3D" id="3.30.720.120">
    <property type="match status" value="1"/>
</dbReference>
<dbReference type="EMBL" id="QGUI02000241">
    <property type="protein sequence ID" value="MFO7193606.1"/>
    <property type="molecule type" value="Genomic_DNA"/>
</dbReference>
<dbReference type="InterPro" id="IPR037523">
    <property type="entry name" value="VOC_core"/>
</dbReference>
<gene>
    <name evidence="2" type="ORF">DIU77_015295</name>
</gene>
<protein>
    <submittedName>
        <fullName evidence="2">VOC family protein</fullName>
    </submittedName>
</protein>
<dbReference type="PROSITE" id="PS51819">
    <property type="entry name" value="VOC"/>
    <property type="match status" value="1"/>
</dbReference>
<dbReference type="InterPro" id="IPR029068">
    <property type="entry name" value="Glyas_Bleomycin-R_OHBP_Dase"/>
</dbReference>
<dbReference type="PANTHER" id="PTHR34109:SF1">
    <property type="entry name" value="VOC DOMAIN-CONTAINING PROTEIN"/>
    <property type="match status" value="1"/>
</dbReference>
<proteinExistence type="predicted"/>
<sequence>MSESGNDPRTTAGSVVTAVYPRLVVGDAAAAIDFYAKAFGAVELERHTDTGGQDGKIVHAMLRIGDVLVAVKDEDDHDPSPASPGGCPVVMALEVTDADAVGARMTEAGGSVVFPIRDRDYGQRAGRFADPWGHLWMIAQNL</sequence>
<name>A0ABD6FHX2_9PSEU</name>
<evidence type="ECO:0000259" key="1">
    <source>
        <dbReference type="PROSITE" id="PS51819"/>
    </source>
</evidence>
<dbReference type="InterPro" id="IPR004360">
    <property type="entry name" value="Glyas_Fos-R_dOase_dom"/>
</dbReference>
<evidence type="ECO:0000313" key="2">
    <source>
        <dbReference type="EMBL" id="MFO7193606.1"/>
    </source>
</evidence>